<dbReference type="AlphaFoldDB" id="A0A1E5G5Q4"/>
<organism evidence="1 2">
    <name type="scientific">Desulfuribacillus alkaliarsenatis</name>
    <dbReference type="NCBI Taxonomy" id="766136"/>
    <lineage>
        <taxon>Bacteria</taxon>
        <taxon>Bacillati</taxon>
        <taxon>Bacillota</taxon>
        <taxon>Desulfuribacillia</taxon>
        <taxon>Desulfuribacillales</taxon>
        <taxon>Desulfuribacillaceae</taxon>
        <taxon>Desulfuribacillus</taxon>
    </lineage>
</organism>
<dbReference type="OrthoDB" id="9858892at2"/>
<name>A0A1E5G5Q4_9FIRM</name>
<accession>A0A1E5G5Q4</accession>
<dbReference type="STRING" id="766136.BHF68_02205"/>
<gene>
    <name evidence="1" type="ORF">BHF68_02205</name>
</gene>
<reference evidence="1 2" key="1">
    <citation type="submission" date="2016-09" db="EMBL/GenBank/DDBJ databases">
        <title>Draft genome sequence for the type strain of Desulfuribacillus alkaliarsenatis AHT28, an obligately anaerobic, sulfidogenic bacterium isolated from Russian soda lake sediments.</title>
        <authorList>
            <person name="Abin C.A."/>
            <person name="Hollibaugh J.T."/>
        </authorList>
    </citation>
    <scope>NUCLEOTIDE SEQUENCE [LARGE SCALE GENOMIC DNA]</scope>
    <source>
        <strain evidence="1 2">AHT28</strain>
    </source>
</reference>
<dbReference type="Proteomes" id="UP000094296">
    <property type="component" value="Unassembled WGS sequence"/>
</dbReference>
<dbReference type="RefSeq" id="WP_069641999.1">
    <property type="nucleotide sequence ID" value="NZ_MIJE01000001.1"/>
</dbReference>
<evidence type="ECO:0000313" key="2">
    <source>
        <dbReference type="Proteomes" id="UP000094296"/>
    </source>
</evidence>
<evidence type="ECO:0000313" key="1">
    <source>
        <dbReference type="EMBL" id="OEF98507.1"/>
    </source>
</evidence>
<proteinExistence type="predicted"/>
<sequence>MKMPAYDQNYARKMLKNIDEITQFNELLFTHDEVVTEFVKVECTGCGETHLSPQVILNPYGYGTEGAVLLGQHHTCSKCGLDSKIIEPIYQLLSKVKKYDLYDNLETVV</sequence>
<dbReference type="EMBL" id="MIJE01000001">
    <property type="protein sequence ID" value="OEF98507.1"/>
    <property type="molecule type" value="Genomic_DNA"/>
</dbReference>
<keyword evidence="2" id="KW-1185">Reference proteome</keyword>
<comment type="caution">
    <text evidence="1">The sequence shown here is derived from an EMBL/GenBank/DDBJ whole genome shotgun (WGS) entry which is preliminary data.</text>
</comment>
<protein>
    <submittedName>
        <fullName evidence="1">Uncharacterized protein</fullName>
    </submittedName>
</protein>